<dbReference type="InterPro" id="IPR020624">
    <property type="entry name" value="Schiff_base-form_aldolases_CS"/>
</dbReference>
<evidence type="ECO:0000256" key="4">
    <source>
        <dbReference type="PIRNR" id="PIRNR001365"/>
    </source>
</evidence>
<keyword evidence="3" id="KW-0704">Schiff base</keyword>
<dbReference type="EC" id="4.3.3.7" evidence="8"/>
<dbReference type="CDD" id="cd00408">
    <property type="entry name" value="DHDPS-like"/>
    <property type="match status" value="1"/>
</dbReference>
<evidence type="ECO:0000256" key="6">
    <source>
        <dbReference type="PIRSR" id="PIRSR001365-2"/>
    </source>
</evidence>
<dbReference type="PIRSF" id="PIRSF001365">
    <property type="entry name" value="DHDPS"/>
    <property type="match status" value="1"/>
</dbReference>
<feature type="active site" description="Schiff-base intermediate with substrate" evidence="5">
    <location>
        <position position="179"/>
    </location>
</feature>
<dbReference type="Gene3D" id="3.20.20.70">
    <property type="entry name" value="Aldolase class I"/>
    <property type="match status" value="1"/>
</dbReference>
<evidence type="ECO:0000313" key="8">
    <source>
        <dbReference type="EMBL" id="KJE77044.1"/>
    </source>
</evidence>
<evidence type="ECO:0000256" key="3">
    <source>
        <dbReference type="ARBA" id="ARBA00023270"/>
    </source>
</evidence>
<feature type="active site" description="Proton donor/acceptor" evidence="5">
    <location>
        <position position="155"/>
    </location>
</feature>
<organism evidence="8 9">
    <name type="scientific">Ferrimicrobium acidiphilum DSM 19497</name>
    <dbReference type="NCBI Taxonomy" id="1121877"/>
    <lineage>
        <taxon>Bacteria</taxon>
        <taxon>Bacillati</taxon>
        <taxon>Actinomycetota</taxon>
        <taxon>Acidimicrobiia</taxon>
        <taxon>Acidimicrobiales</taxon>
        <taxon>Acidimicrobiaceae</taxon>
        <taxon>Ferrimicrobium</taxon>
    </lineage>
</organism>
<dbReference type="PANTHER" id="PTHR12128:SF66">
    <property type="entry name" value="4-HYDROXY-2-OXOGLUTARATE ALDOLASE, MITOCHONDRIAL"/>
    <property type="match status" value="1"/>
</dbReference>
<comment type="similarity">
    <text evidence="1 4">Belongs to the DapA family.</text>
</comment>
<proteinExistence type="inferred from homology"/>
<sequence>MESTPPATLGVMDSHEQTRPTTPSSLFEGIGVALVTLFDEHGDLLAEATAEHAARLVDLGVNGVLVAGSTGEASALTDDERVELVRQVRAALPAHIPVFVGTGQPSARAAVITSMRAVDNGADALLVLSPPRSSDSRPYYEAIAAACPSTPILAYHFPAVSSPGIEVDTLCSLPVAGCKDSSGDAARLLDEVQRFHGALYVGNPVLLALAGILAIQGAILAVANLDPALCHRAIKGDAEAQIAVAGLQQLTAAGFPRVIKQELHKRFGTATGARLG</sequence>
<feature type="region of interest" description="Disordered" evidence="7">
    <location>
        <begin position="1"/>
        <end position="24"/>
    </location>
</feature>
<dbReference type="PANTHER" id="PTHR12128">
    <property type="entry name" value="DIHYDRODIPICOLINATE SYNTHASE"/>
    <property type="match status" value="1"/>
</dbReference>
<feature type="binding site" evidence="6">
    <location>
        <position position="70"/>
    </location>
    <ligand>
        <name>pyruvate</name>
        <dbReference type="ChEBI" id="CHEBI:15361"/>
    </ligand>
</feature>
<evidence type="ECO:0000256" key="5">
    <source>
        <dbReference type="PIRSR" id="PIRSR001365-1"/>
    </source>
</evidence>
<dbReference type="Pfam" id="PF00701">
    <property type="entry name" value="DHDPS"/>
    <property type="match status" value="1"/>
</dbReference>
<evidence type="ECO:0000256" key="2">
    <source>
        <dbReference type="ARBA" id="ARBA00023239"/>
    </source>
</evidence>
<evidence type="ECO:0000313" key="9">
    <source>
        <dbReference type="Proteomes" id="UP000032336"/>
    </source>
</evidence>
<dbReference type="PRINTS" id="PR00146">
    <property type="entry name" value="DHPICSNTHASE"/>
</dbReference>
<dbReference type="AlphaFoldDB" id="A0A0D8FVR2"/>
<comment type="caution">
    <text evidence="8">The sequence shown here is derived from an EMBL/GenBank/DDBJ whole genome shotgun (WGS) entry which is preliminary data.</text>
</comment>
<dbReference type="GeneID" id="78372402"/>
<dbReference type="InterPro" id="IPR013785">
    <property type="entry name" value="Aldolase_TIM"/>
</dbReference>
<name>A0A0D8FVR2_9ACTN</name>
<feature type="binding site" evidence="6">
    <location>
        <position position="219"/>
    </location>
    <ligand>
        <name>pyruvate</name>
        <dbReference type="ChEBI" id="CHEBI:15361"/>
    </ligand>
</feature>
<keyword evidence="2 4" id="KW-0456">Lyase</keyword>
<dbReference type="SMART" id="SM01130">
    <property type="entry name" value="DHDPS"/>
    <property type="match status" value="1"/>
</dbReference>
<gene>
    <name evidence="8" type="primary">dapA2</name>
    <name evidence="8" type="ORF">FEAC_11700</name>
</gene>
<dbReference type="EMBL" id="JXUW01000008">
    <property type="protein sequence ID" value="KJE77044.1"/>
    <property type="molecule type" value="Genomic_DNA"/>
</dbReference>
<dbReference type="InterPro" id="IPR002220">
    <property type="entry name" value="DapA-like"/>
</dbReference>
<dbReference type="RefSeq" id="WP_081901020.1">
    <property type="nucleotide sequence ID" value="NZ_JQKF01000008.1"/>
</dbReference>
<keyword evidence="9" id="KW-1185">Reference proteome</keyword>
<dbReference type="GO" id="GO:0008840">
    <property type="term" value="F:4-hydroxy-tetrahydrodipicolinate synthase activity"/>
    <property type="evidence" value="ECO:0007669"/>
    <property type="project" value="UniProtKB-EC"/>
</dbReference>
<evidence type="ECO:0000256" key="1">
    <source>
        <dbReference type="ARBA" id="ARBA00007592"/>
    </source>
</evidence>
<evidence type="ECO:0000256" key="7">
    <source>
        <dbReference type="SAM" id="MobiDB-lite"/>
    </source>
</evidence>
<dbReference type="eggNOG" id="COG0329">
    <property type="taxonomic scope" value="Bacteria"/>
</dbReference>
<reference evidence="8 9" key="1">
    <citation type="submission" date="2015-01" db="EMBL/GenBank/DDBJ databases">
        <title>Draft genome of the acidophilic iron oxidizer Ferrimicrobium acidiphilum strain T23.</title>
        <authorList>
            <person name="Poehlein A."/>
            <person name="Eisen S."/>
            <person name="Schloemann M."/>
            <person name="Johnson B.D."/>
            <person name="Daniel R."/>
            <person name="Muehling M."/>
        </authorList>
    </citation>
    <scope>NUCLEOTIDE SEQUENCE [LARGE SCALE GENOMIC DNA]</scope>
    <source>
        <strain evidence="8 9">T23</strain>
    </source>
</reference>
<accession>A0A0D8FVR2</accession>
<dbReference type="SUPFAM" id="SSF51569">
    <property type="entry name" value="Aldolase"/>
    <property type="match status" value="1"/>
</dbReference>
<dbReference type="Proteomes" id="UP000032336">
    <property type="component" value="Unassembled WGS sequence"/>
</dbReference>
<dbReference type="OrthoDB" id="3680506at2"/>
<dbReference type="STRING" id="1121877.FEAC_11700"/>
<dbReference type="PROSITE" id="PS00665">
    <property type="entry name" value="DHDPS_1"/>
    <property type="match status" value="1"/>
</dbReference>
<protein>
    <submittedName>
        <fullName evidence="8">4-hydroxy-tetrahydrodipicolinate synthase</fullName>
        <ecNumber evidence="8">4.3.3.7</ecNumber>
    </submittedName>
</protein>